<dbReference type="SUPFAM" id="SSF53850">
    <property type="entry name" value="Periplasmic binding protein-like II"/>
    <property type="match status" value="1"/>
</dbReference>
<accession>A0ABV3S7K8</accession>
<dbReference type="Gene3D" id="3.40.190.10">
    <property type="entry name" value="Periplasmic binding protein-like II"/>
    <property type="match status" value="2"/>
</dbReference>
<dbReference type="EMBL" id="JBAKFJ010000001">
    <property type="protein sequence ID" value="MEX0386116.1"/>
    <property type="molecule type" value="Genomic_DNA"/>
</dbReference>
<gene>
    <name evidence="1" type="ORF">V6X64_03770</name>
</gene>
<sequence length="248" mass="26464">MPSVAERLRAVVQRTGRSGVLIIAGIIMLLAVRELPPDSSLADVREAGTLIVCVPPSLPPLLIPQPGSDRYEGTEAALVRSITAGIGVSVQWNPQPGWGDTIDPSDWGLRPSACDLVVGGIVAAEETRSLLELVPYHTVRWAFAGDPGAGAVGLYVPFWGVDRGRAARWLRDEGYDLRFFFNADVAREALSNGEVRAVLSLEPVAEWIAAGQDIVTPTTGLPGETLAVATWKGRTTLNRAVQRAVPSP</sequence>
<protein>
    <recommendedName>
        <fullName evidence="3">Solute-binding protein family 3/N-terminal domain-containing protein</fullName>
    </recommendedName>
</protein>
<dbReference type="Proteomes" id="UP001556653">
    <property type="component" value="Unassembled WGS sequence"/>
</dbReference>
<keyword evidence="2" id="KW-1185">Reference proteome</keyword>
<comment type="caution">
    <text evidence="1">The sequence shown here is derived from an EMBL/GenBank/DDBJ whole genome shotgun (WGS) entry which is preliminary data.</text>
</comment>
<evidence type="ECO:0000313" key="1">
    <source>
        <dbReference type="EMBL" id="MEX0386116.1"/>
    </source>
</evidence>
<proteinExistence type="predicted"/>
<dbReference type="RefSeq" id="WP_367966594.1">
    <property type="nucleotide sequence ID" value="NZ_JBAKFJ010000001.1"/>
</dbReference>
<reference evidence="1 2" key="1">
    <citation type="submission" date="2024-02" db="EMBL/GenBank/DDBJ databases">
        <title>New especies of Spiribacter isolated from saline water.</title>
        <authorList>
            <person name="Leon M.J."/>
            <person name="De La Haba R."/>
            <person name="Sanchez-Porro C."/>
            <person name="Ventosa A."/>
        </authorList>
    </citation>
    <scope>NUCLEOTIDE SEQUENCE [LARGE SCALE GENOMIC DNA]</scope>
    <source>
        <strain evidence="2">ag22IC4-227</strain>
    </source>
</reference>
<evidence type="ECO:0008006" key="3">
    <source>
        <dbReference type="Google" id="ProtNLM"/>
    </source>
</evidence>
<organism evidence="1 2">
    <name type="scientific">Spiribacter onubensis</name>
    <dbReference type="NCBI Taxonomy" id="3122420"/>
    <lineage>
        <taxon>Bacteria</taxon>
        <taxon>Pseudomonadati</taxon>
        <taxon>Pseudomonadota</taxon>
        <taxon>Gammaproteobacteria</taxon>
        <taxon>Chromatiales</taxon>
        <taxon>Ectothiorhodospiraceae</taxon>
        <taxon>Spiribacter</taxon>
    </lineage>
</organism>
<evidence type="ECO:0000313" key="2">
    <source>
        <dbReference type="Proteomes" id="UP001556653"/>
    </source>
</evidence>
<name>A0ABV3S7K8_9GAMM</name>